<dbReference type="Pfam" id="PF06629">
    <property type="entry name" value="MipA"/>
    <property type="match status" value="1"/>
</dbReference>
<evidence type="ECO:0000256" key="1">
    <source>
        <dbReference type="ARBA" id="ARBA00004442"/>
    </source>
</evidence>
<keyword evidence="8" id="KW-1185">Reference proteome</keyword>
<evidence type="ECO:0000256" key="6">
    <source>
        <dbReference type="SAM" id="SignalP"/>
    </source>
</evidence>
<dbReference type="OrthoDB" id="5462484at2"/>
<dbReference type="Proteomes" id="UP000234881">
    <property type="component" value="Unassembled WGS sequence"/>
</dbReference>
<comment type="subcellular location">
    <subcellularLocation>
        <location evidence="1">Cell outer membrane</location>
    </subcellularLocation>
</comment>
<organism evidence="7 8">
    <name type="scientific">Cohaesibacter celericrescens</name>
    <dbReference type="NCBI Taxonomy" id="2067669"/>
    <lineage>
        <taxon>Bacteria</taxon>
        <taxon>Pseudomonadati</taxon>
        <taxon>Pseudomonadota</taxon>
        <taxon>Alphaproteobacteria</taxon>
        <taxon>Hyphomicrobiales</taxon>
        <taxon>Cohaesibacteraceae</taxon>
    </lineage>
</organism>
<evidence type="ECO:0008006" key="9">
    <source>
        <dbReference type="Google" id="ProtNLM"/>
    </source>
</evidence>
<keyword evidence="5" id="KW-0998">Cell outer membrane</keyword>
<evidence type="ECO:0000313" key="7">
    <source>
        <dbReference type="EMBL" id="PLW75051.1"/>
    </source>
</evidence>
<feature type="signal peptide" evidence="6">
    <location>
        <begin position="1"/>
        <end position="29"/>
    </location>
</feature>
<keyword evidence="4" id="KW-0472">Membrane</keyword>
<name>A0A2N5XKK7_9HYPH</name>
<sequence>MFEKKSVVPSRFLGVGAVALMLSLKPVQAEDVFSTLMAGGLTDASYWDVTLGGGVMIAPKYQGSKKFSATPLPYVDVVWKDTLFLNPMKGLGANIFSSNGFKFGAAASYDFGRKEKDSRTELAGMGKIKGGVTATGFLDYDLGFVKASSSLTKYFAGSKGVTADFGLKTFVPLSVLMGGEMPQGGPDKSVPGHGFTEPALSLGVSAQWADKDYMQDYFGVTAAQSATSGYATHKASAGFKSVSAQAGLYVPVTEHVIIGSTVTYRRLVGDAAESPLSKRDNQVSGMIFTTYKF</sequence>
<evidence type="ECO:0000313" key="8">
    <source>
        <dbReference type="Proteomes" id="UP000234881"/>
    </source>
</evidence>
<dbReference type="EMBL" id="PKUQ01000055">
    <property type="protein sequence ID" value="PLW75051.1"/>
    <property type="molecule type" value="Genomic_DNA"/>
</dbReference>
<proteinExistence type="inferred from homology"/>
<dbReference type="InterPro" id="IPR010583">
    <property type="entry name" value="MipA"/>
</dbReference>
<dbReference type="AlphaFoldDB" id="A0A2N5XKK7"/>
<accession>A0A2N5XKK7</accession>
<comment type="caution">
    <text evidence="7">The sequence shown here is derived from an EMBL/GenBank/DDBJ whole genome shotgun (WGS) entry which is preliminary data.</text>
</comment>
<evidence type="ECO:0000256" key="2">
    <source>
        <dbReference type="ARBA" id="ARBA00005722"/>
    </source>
</evidence>
<comment type="similarity">
    <text evidence="2">Belongs to the MipA/OmpV family.</text>
</comment>
<evidence type="ECO:0000256" key="4">
    <source>
        <dbReference type="ARBA" id="ARBA00023136"/>
    </source>
</evidence>
<evidence type="ECO:0000256" key="5">
    <source>
        <dbReference type="ARBA" id="ARBA00023237"/>
    </source>
</evidence>
<dbReference type="RefSeq" id="WP_101535951.1">
    <property type="nucleotide sequence ID" value="NZ_JBFHIU010000018.1"/>
</dbReference>
<gene>
    <name evidence="7" type="ORF">C0081_22400</name>
</gene>
<keyword evidence="3 6" id="KW-0732">Signal</keyword>
<dbReference type="PANTHER" id="PTHR38776">
    <property type="entry name" value="MLTA-INTERACTING PROTEIN-RELATED"/>
    <property type="match status" value="1"/>
</dbReference>
<protein>
    <recommendedName>
        <fullName evidence="9">MipA/OmpV family protein</fullName>
    </recommendedName>
</protein>
<evidence type="ECO:0000256" key="3">
    <source>
        <dbReference type="ARBA" id="ARBA00022729"/>
    </source>
</evidence>
<feature type="chain" id="PRO_5014814555" description="MipA/OmpV family protein" evidence="6">
    <location>
        <begin position="30"/>
        <end position="293"/>
    </location>
</feature>
<dbReference type="PANTHER" id="PTHR38776:SF1">
    <property type="entry name" value="MLTA-INTERACTING PROTEIN-RELATED"/>
    <property type="match status" value="1"/>
</dbReference>
<dbReference type="GO" id="GO:0009279">
    <property type="term" value="C:cell outer membrane"/>
    <property type="evidence" value="ECO:0007669"/>
    <property type="project" value="UniProtKB-SubCell"/>
</dbReference>
<reference evidence="7 8" key="1">
    <citation type="submission" date="2018-01" db="EMBL/GenBank/DDBJ databases">
        <title>The draft genome sequence of Cohaesibacter sp. H1304.</title>
        <authorList>
            <person name="Wang N.-N."/>
            <person name="Du Z.-J."/>
        </authorList>
    </citation>
    <scope>NUCLEOTIDE SEQUENCE [LARGE SCALE GENOMIC DNA]</scope>
    <source>
        <strain evidence="7 8">H1304</strain>
    </source>
</reference>